<dbReference type="InterPro" id="IPR000182">
    <property type="entry name" value="GNAT_dom"/>
</dbReference>
<evidence type="ECO:0000313" key="2">
    <source>
        <dbReference type="EMBL" id="MBE1502886.1"/>
    </source>
</evidence>
<dbReference type="RefSeq" id="WP_192727191.1">
    <property type="nucleotide sequence ID" value="NZ_BAAAVL010000003.1"/>
</dbReference>
<organism evidence="2 3">
    <name type="scientific">Rhizobium viscosum</name>
    <name type="common">Arthrobacter viscosus</name>
    <dbReference type="NCBI Taxonomy" id="1673"/>
    <lineage>
        <taxon>Bacteria</taxon>
        <taxon>Pseudomonadati</taxon>
        <taxon>Pseudomonadota</taxon>
        <taxon>Alphaproteobacteria</taxon>
        <taxon>Hyphomicrobiales</taxon>
        <taxon>Rhizobiaceae</taxon>
        <taxon>Rhizobium/Agrobacterium group</taxon>
        <taxon>Rhizobium</taxon>
    </lineage>
</organism>
<evidence type="ECO:0000259" key="1">
    <source>
        <dbReference type="PROSITE" id="PS51186"/>
    </source>
</evidence>
<proteinExistence type="predicted"/>
<dbReference type="Pfam" id="PF00583">
    <property type="entry name" value="Acetyltransf_1"/>
    <property type="match status" value="1"/>
</dbReference>
<reference evidence="2 3" key="1">
    <citation type="submission" date="2020-10" db="EMBL/GenBank/DDBJ databases">
        <title>Sequencing the genomes of 1000 actinobacteria strains.</title>
        <authorList>
            <person name="Klenk H.-P."/>
        </authorList>
    </citation>
    <scope>NUCLEOTIDE SEQUENCE [LARGE SCALE GENOMIC DNA]</scope>
    <source>
        <strain evidence="2 3">DSM 7307</strain>
    </source>
</reference>
<evidence type="ECO:0000313" key="3">
    <source>
        <dbReference type="Proteomes" id="UP000620262"/>
    </source>
</evidence>
<keyword evidence="3" id="KW-1185">Reference proteome</keyword>
<sequence length="192" mass="20859">MTAFLALRQASRRDASELAILADIASHGFASWLWFADVASGMSDTPLERGRLKMSDEALGGWKNAVIGEAYDEIAGMAIGYEVDEGIRDLEARHPAIEPMLAMQRSVIGNWFIGSLAVYRHMRGIGIGKRLLEDQLARADGLSVSLITSDSNEAALSLYGRNGFSEAARMSAVPLFDNSKKHAWVLMTRAGA</sequence>
<dbReference type="EMBL" id="JADBEC010000001">
    <property type="protein sequence ID" value="MBE1502886.1"/>
    <property type="molecule type" value="Genomic_DNA"/>
</dbReference>
<gene>
    <name evidence="2" type="ORF">H4W29_000067</name>
</gene>
<dbReference type="Proteomes" id="UP000620262">
    <property type="component" value="Unassembled WGS sequence"/>
</dbReference>
<dbReference type="PROSITE" id="PS51186">
    <property type="entry name" value="GNAT"/>
    <property type="match status" value="1"/>
</dbReference>
<dbReference type="InterPro" id="IPR016181">
    <property type="entry name" value="Acyl_CoA_acyltransferase"/>
</dbReference>
<name>A0ABR9II77_RHIVS</name>
<accession>A0ABR9II77</accession>
<comment type="caution">
    <text evidence="2">The sequence shown here is derived from an EMBL/GenBank/DDBJ whole genome shotgun (WGS) entry which is preliminary data.</text>
</comment>
<feature type="domain" description="N-acetyltransferase" evidence="1">
    <location>
        <begin position="5"/>
        <end position="190"/>
    </location>
</feature>
<protein>
    <submittedName>
        <fullName evidence="2">Ribosomal protein S18 acetylase RimI-like enzyme</fullName>
    </submittedName>
</protein>
<dbReference type="SUPFAM" id="SSF55729">
    <property type="entry name" value="Acyl-CoA N-acyltransferases (Nat)"/>
    <property type="match status" value="1"/>
</dbReference>
<dbReference type="Gene3D" id="3.40.630.30">
    <property type="match status" value="1"/>
</dbReference>